<comment type="caution">
    <text evidence="3">The sequence shown here is derived from an EMBL/GenBank/DDBJ whole genome shotgun (WGS) entry which is preliminary data.</text>
</comment>
<protein>
    <submittedName>
        <fullName evidence="3">SGNH/GDSL hydrolase family protein</fullName>
        <ecNumber evidence="3">3.1.-.-</ecNumber>
    </submittedName>
</protein>
<evidence type="ECO:0000259" key="2">
    <source>
        <dbReference type="Pfam" id="PF13472"/>
    </source>
</evidence>
<evidence type="ECO:0000313" key="4">
    <source>
        <dbReference type="Proteomes" id="UP001614394"/>
    </source>
</evidence>
<evidence type="ECO:0000313" key="3">
    <source>
        <dbReference type="EMBL" id="MFI9101067.1"/>
    </source>
</evidence>
<dbReference type="InterPro" id="IPR053140">
    <property type="entry name" value="GDSL_Rv0518-like"/>
</dbReference>
<dbReference type="SUPFAM" id="SSF52266">
    <property type="entry name" value="SGNH hydrolase"/>
    <property type="match status" value="1"/>
</dbReference>
<dbReference type="GO" id="GO:0016787">
    <property type="term" value="F:hydrolase activity"/>
    <property type="evidence" value="ECO:0007669"/>
    <property type="project" value="UniProtKB-KW"/>
</dbReference>
<dbReference type="RefSeq" id="WP_399647133.1">
    <property type="nucleotide sequence ID" value="NZ_JBITYG010000003.1"/>
</dbReference>
<evidence type="ECO:0000256" key="1">
    <source>
        <dbReference type="SAM" id="MobiDB-lite"/>
    </source>
</evidence>
<feature type="domain" description="SGNH hydrolase-type esterase" evidence="2">
    <location>
        <begin position="36"/>
        <end position="213"/>
    </location>
</feature>
<dbReference type="PANTHER" id="PTHR43784">
    <property type="entry name" value="GDSL-LIKE LIPASE/ACYLHYDROLASE, PUTATIVE (AFU_ORTHOLOGUE AFUA_2G00820)-RELATED"/>
    <property type="match status" value="1"/>
</dbReference>
<dbReference type="InterPro" id="IPR013830">
    <property type="entry name" value="SGNH_hydro"/>
</dbReference>
<name>A0ABW8C581_9ACTN</name>
<dbReference type="Pfam" id="PF13472">
    <property type="entry name" value="Lipase_GDSL_2"/>
    <property type="match status" value="1"/>
</dbReference>
<dbReference type="PANTHER" id="PTHR43784:SF2">
    <property type="entry name" value="GDSL-LIKE LIPASE_ACYLHYDROLASE, PUTATIVE (AFU_ORTHOLOGUE AFUA_2G00820)-RELATED"/>
    <property type="match status" value="1"/>
</dbReference>
<feature type="region of interest" description="Disordered" evidence="1">
    <location>
        <begin position="1"/>
        <end position="29"/>
    </location>
</feature>
<dbReference type="Gene3D" id="3.40.50.1110">
    <property type="entry name" value="SGNH hydrolase"/>
    <property type="match status" value="1"/>
</dbReference>
<proteinExistence type="predicted"/>
<dbReference type="Proteomes" id="UP001614394">
    <property type="component" value="Unassembled WGS sequence"/>
</dbReference>
<keyword evidence="4" id="KW-1185">Reference proteome</keyword>
<accession>A0ABW8C581</accession>
<gene>
    <name evidence="3" type="ORF">ACIGXA_11135</name>
</gene>
<sequence length="305" mass="32015">MTAPVLAPGPRPGGRHDHPPAGRLADGHPPAIRFAALGDSLTEGLGDPGPDGRWRGWAALLAPGLGAGPRDVELLNCAHSGALTSDVAGRQLADALRFRPHLASVLVGANDTLRGSFDITVVARRLDVVMGALRADGSGVLTACLPDPGRAIGLPWPLARPLARRMRAVNHVVHVLSQRHGALHLHAADRPWTADRAAWSADRLHPSELGHRLLAGEFHALLTVHGLAAGEPPHPDPAGPGPSRAAGAWWMATRGTQWIADRCTDLLPGLLRLAAAECRHRAAGTTHILDTRVHDLTTGALAALD</sequence>
<dbReference type="InterPro" id="IPR036514">
    <property type="entry name" value="SGNH_hydro_sf"/>
</dbReference>
<dbReference type="CDD" id="cd01832">
    <property type="entry name" value="SGNH_hydrolase_like_1"/>
    <property type="match status" value="1"/>
</dbReference>
<keyword evidence="3" id="KW-0378">Hydrolase</keyword>
<dbReference type="EMBL" id="JBITYG010000003">
    <property type="protein sequence ID" value="MFI9101067.1"/>
    <property type="molecule type" value="Genomic_DNA"/>
</dbReference>
<dbReference type="EC" id="3.1.-.-" evidence="3"/>
<reference evidence="3 4" key="1">
    <citation type="submission" date="2024-10" db="EMBL/GenBank/DDBJ databases">
        <title>The Natural Products Discovery Center: Release of the First 8490 Sequenced Strains for Exploring Actinobacteria Biosynthetic Diversity.</title>
        <authorList>
            <person name="Kalkreuter E."/>
            <person name="Kautsar S.A."/>
            <person name="Yang D."/>
            <person name="Bader C.D."/>
            <person name="Teijaro C.N."/>
            <person name="Fluegel L."/>
            <person name="Davis C.M."/>
            <person name="Simpson J.R."/>
            <person name="Lauterbach L."/>
            <person name="Steele A.D."/>
            <person name="Gui C."/>
            <person name="Meng S."/>
            <person name="Li G."/>
            <person name="Viehrig K."/>
            <person name="Ye F."/>
            <person name="Su P."/>
            <person name="Kiefer A.F."/>
            <person name="Nichols A."/>
            <person name="Cepeda A.J."/>
            <person name="Yan W."/>
            <person name="Fan B."/>
            <person name="Jiang Y."/>
            <person name="Adhikari A."/>
            <person name="Zheng C.-J."/>
            <person name="Schuster L."/>
            <person name="Cowan T.M."/>
            <person name="Smanski M.J."/>
            <person name="Chevrette M.G."/>
            <person name="De Carvalho L.P.S."/>
            <person name="Shen B."/>
        </authorList>
    </citation>
    <scope>NUCLEOTIDE SEQUENCE [LARGE SCALE GENOMIC DNA]</scope>
    <source>
        <strain evidence="3 4">NPDC053399</strain>
    </source>
</reference>
<organism evidence="3 4">
    <name type="scientific">Streptomyces fildesensis</name>
    <dbReference type="NCBI Taxonomy" id="375757"/>
    <lineage>
        <taxon>Bacteria</taxon>
        <taxon>Bacillati</taxon>
        <taxon>Actinomycetota</taxon>
        <taxon>Actinomycetes</taxon>
        <taxon>Kitasatosporales</taxon>
        <taxon>Streptomycetaceae</taxon>
        <taxon>Streptomyces</taxon>
    </lineage>
</organism>